<dbReference type="STRING" id="349124.Hhal_0010"/>
<dbReference type="Proteomes" id="UP000000647">
    <property type="component" value="Chromosome"/>
</dbReference>
<dbReference type="HOGENOM" id="CLU_019796_1_3_6"/>
<dbReference type="GO" id="GO:0016616">
    <property type="term" value="F:oxidoreductase activity, acting on the CH-OH group of donors, NAD or NADP as acceptor"/>
    <property type="evidence" value="ECO:0007669"/>
    <property type="project" value="InterPro"/>
</dbReference>
<dbReference type="InterPro" id="IPR006140">
    <property type="entry name" value="D-isomer_DH_NAD-bd"/>
</dbReference>
<dbReference type="EMBL" id="CP000544">
    <property type="protein sequence ID" value="ABM60805.1"/>
    <property type="molecule type" value="Genomic_DNA"/>
</dbReference>
<evidence type="ECO:0000313" key="8">
    <source>
        <dbReference type="Proteomes" id="UP000000647"/>
    </source>
</evidence>
<accession>A1WSZ3</accession>
<dbReference type="GO" id="GO:0051287">
    <property type="term" value="F:NAD binding"/>
    <property type="evidence" value="ECO:0007669"/>
    <property type="project" value="InterPro"/>
</dbReference>
<dbReference type="InterPro" id="IPR006139">
    <property type="entry name" value="D-isomer_2_OHA_DH_cat_dom"/>
</dbReference>
<comment type="similarity">
    <text evidence="1 4">Belongs to the D-isomer specific 2-hydroxyacid dehydrogenase family.</text>
</comment>
<dbReference type="PANTHER" id="PTHR43761">
    <property type="entry name" value="D-ISOMER SPECIFIC 2-HYDROXYACID DEHYDROGENASE FAMILY PROTEIN (AFU_ORTHOLOGUE AFUA_1G13630)"/>
    <property type="match status" value="1"/>
</dbReference>
<dbReference type="SUPFAM" id="SSF52283">
    <property type="entry name" value="Formate/glycerate dehydrogenase catalytic domain-like"/>
    <property type="match status" value="1"/>
</dbReference>
<evidence type="ECO:0000256" key="1">
    <source>
        <dbReference type="ARBA" id="ARBA00005854"/>
    </source>
</evidence>
<dbReference type="SUPFAM" id="SSF51735">
    <property type="entry name" value="NAD(P)-binding Rossmann-fold domains"/>
    <property type="match status" value="1"/>
</dbReference>
<dbReference type="Gene3D" id="3.40.50.720">
    <property type="entry name" value="NAD(P)-binding Rossmann-like Domain"/>
    <property type="match status" value="2"/>
</dbReference>
<feature type="domain" description="D-isomer specific 2-hydroxyacid dehydrogenase catalytic" evidence="5">
    <location>
        <begin position="19"/>
        <end position="318"/>
    </location>
</feature>
<dbReference type="OrthoDB" id="9805416at2"/>
<keyword evidence="2 4" id="KW-0560">Oxidoreductase</keyword>
<dbReference type="InterPro" id="IPR036291">
    <property type="entry name" value="NAD(P)-bd_dom_sf"/>
</dbReference>
<gene>
    <name evidence="7" type="ordered locus">Hhal_0010</name>
</gene>
<evidence type="ECO:0000256" key="4">
    <source>
        <dbReference type="RuleBase" id="RU003719"/>
    </source>
</evidence>
<reference evidence="8" key="1">
    <citation type="submission" date="2006-12" db="EMBL/GenBank/DDBJ databases">
        <title>Complete sequence of Halorhodospira halophila SL1.</title>
        <authorList>
            <consortium name="US DOE Joint Genome Institute"/>
            <person name="Copeland A."/>
            <person name="Lucas S."/>
            <person name="Lapidus A."/>
            <person name="Barry K."/>
            <person name="Detter J.C."/>
            <person name="Glavina del Rio T."/>
            <person name="Hammon N."/>
            <person name="Israni S."/>
            <person name="Dalin E."/>
            <person name="Tice H."/>
            <person name="Pitluck S."/>
            <person name="Saunders E."/>
            <person name="Brettin T."/>
            <person name="Bruce D."/>
            <person name="Han C."/>
            <person name="Tapia R."/>
            <person name="Schmutz J."/>
            <person name="Larimer F."/>
            <person name="Land M."/>
            <person name="Hauser L."/>
            <person name="Kyrpides N."/>
            <person name="Mikhailova N."/>
            <person name="Hoff W."/>
            <person name="Richardson P."/>
        </authorList>
    </citation>
    <scope>NUCLEOTIDE SEQUENCE [LARGE SCALE GENOMIC DNA]</scope>
    <source>
        <strain evidence="8">DSM 244 / SL1</strain>
    </source>
</reference>
<dbReference type="AlphaFoldDB" id="A1WSZ3"/>
<evidence type="ECO:0000259" key="6">
    <source>
        <dbReference type="Pfam" id="PF02826"/>
    </source>
</evidence>
<name>A1WSZ3_HALHL</name>
<dbReference type="PANTHER" id="PTHR43761:SF1">
    <property type="entry name" value="D-ISOMER SPECIFIC 2-HYDROXYACID DEHYDROGENASE CATALYTIC DOMAIN-CONTAINING PROTEIN-RELATED"/>
    <property type="match status" value="1"/>
</dbReference>
<dbReference type="CDD" id="cd12162">
    <property type="entry name" value="2-Hacid_dh_4"/>
    <property type="match status" value="1"/>
</dbReference>
<dbReference type="PROSITE" id="PS00671">
    <property type="entry name" value="D_2_HYDROXYACID_DH_3"/>
    <property type="match status" value="1"/>
</dbReference>
<evidence type="ECO:0000256" key="2">
    <source>
        <dbReference type="ARBA" id="ARBA00023002"/>
    </source>
</evidence>
<keyword evidence="3" id="KW-0520">NAD</keyword>
<keyword evidence="8" id="KW-1185">Reference proteome</keyword>
<dbReference type="Pfam" id="PF00389">
    <property type="entry name" value="2-Hacid_dh"/>
    <property type="match status" value="1"/>
</dbReference>
<reference evidence="7 8" key="2">
    <citation type="journal article" date="2013" name="Stand. Genomic Sci.">
        <title>Complete genome sequence of Halorhodospira halophila SL1.</title>
        <authorList>
            <person name="Challacombe J.F."/>
            <person name="Majid S."/>
            <person name="Deole R."/>
            <person name="Brettin T.S."/>
            <person name="Bruce D."/>
            <person name="Delano S.F."/>
            <person name="Detter J.C."/>
            <person name="Gleasner C.D."/>
            <person name="Han C.S."/>
            <person name="Misra M."/>
            <person name="Reitenga K.G."/>
            <person name="Mikhailova N."/>
            <person name="Woyke T."/>
            <person name="Pitluck S."/>
            <person name="Nolan M."/>
            <person name="Land M.L."/>
            <person name="Saunders E."/>
            <person name="Tapia R."/>
            <person name="Lapidus A."/>
            <person name="Ivanova N."/>
            <person name="Hoff W.D."/>
        </authorList>
    </citation>
    <scope>NUCLEOTIDE SEQUENCE [LARGE SCALE GENOMIC DNA]</scope>
    <source>
        <strain evidence="8">DSM 244 / SL1</strain>
    </source>
</reference>
<dbReference type="RefSeq" id="WP_011812828.1">
    <property type="nucleotide sequence ID" value="NC_008789.1"/>
</dbReference>
<dbReference type="eggNOG" id="COG1052">
    <property type="taxonomic scope" value="Bacteria"/>
</dbReference>
<evidence type="ECO:0000256" key="3">
    <source>
        <dbReference type="ARBA" id="ARBA00023027"/>
    </source>
</evidence>
<proteinExistence type="inferred from homology"/>
<dbReference type="InterPro" id="IPR029753">
    <property type="entry name" value="D-isomer_DH_CS"/>
</dbReference>
<dbReference type="InterPro" id="IPR050418">
    <property type="entry name" value="D-iso_2-hydroxyacid_DH_PdxB"/>
</dbReference>
<organism evidence="7 8">
    <name type="scientific">Halorhodospira halophila (strain DSM 244 / SL1)</name>
    <name type="common">Ectothiorhodospira halophila (strain DSM 244 / SL1)</name>
    <dbReference type="NCBI Taxonomy" id="349124"/>
    <lineage>
        <taxon>Bacteria</taxon>
        <taxon>Pseudomonadati</taxon>
        <taxon>Pseudomonadota</taxon>
        <taxon>Gammaproteobacteria</taxon>
        <taxon>Chromatiales</taxon>
        <taxon>Ectothiorhodospiraceae</taxon>
        <taxon>Halorhodospira</taxon>
    </lineage>
</organism>
<dbReference type="Pfam" id="PF02826">
    <property type="entry name" value="2-Hacid_dh_C"/>
    <property type="match status" value="1"/>
</dbReference>
<protein>
    <submittedName>
        <fullName evidence="7">D-isomer specific 2-hydroxyacid dehydrogenase, NAD-binding protein</fullName>
    </submittedName>
</protein>
<evidence type="ECO:0000259" key="5">
    <source>
        <dbReference type="Pfam" id="PF00389"/>
    </source>
</evidence>
<dbReference type="KEGG" id="hha:Hhal_0010"/>
<dbReference type="FunFam" id="3.40.50.720:FF:000203">
    <property type="entry name" value="D-3-phosphoglycerate dehydrogenase (SerA)"/>
    <property type="match status" value="1"/>
</dbReference>
<evidence type="ECO:0000313" key="7">
    <source>
        <dbReference type="EMBL" id="ABM60805.1"/>
    </source>
</evidence>
<feature type="domain" description="D-isomer specific 2-hydroxyacid dehydrogenase NAD-binding" evidence="6">
    <location>
        <begin position="109"/>
        <end position="287"/>
    </location>
</feature>
<sequence length="325" mass="34978">MHTVFLDAGSLDPGDLDLTPLQQAADPLECYPRTRPEALLPRLEPAEAAIVNKVVLDAGILSCLPKLRLIAVAATGTNNVDLEAARRRGITVTNCQDYGTTAVAQHTLTLVLNHFTRIPAFTARVRDGEWSRAPHFSLIDPAQREIAGRRLGVVGYGTLGQRVAAFAQALGMEVWLAERPSAHRCRVGRVPFDELLPEVDVLSLHCPLTEETAGMIDAGALRRMRSDALLVNTARGGLVDESALATALRNEEIGAAALDVLTQEPPPPDHPLLAADLPNVTVTPHSAWSALEARRRIVEQLRDNLVAFATGGVPPNRIIGPDSDL</sequence>